<dbReference type="EMBL" id="UGCD01000003">
    <property type="protein sequence ID" value="STK05481.1"/>
    <property type="molecule type" value="Genomic_DNA"/>
</dbReference>
<evidence type="ECO:0000313" key="3">
    <source>
        <dbReference type="EMBL" id="STK05481.1"/>
    </source>
</evidence>
<dbReference type="GO" id="GO:0043565">
    <property type="term" value="F:sequence-specific DNA binding"/>
    <property type="evidence" value="ECO:0007669"/>
    <property type="project" value="UniProtKB-ARBA"/>
</dbReference>
<dbReference type="CDD" id="cd21631">
    <property type="entry name" value="RHH_CopG_NikR-like"/>
    <property type="match status" value="1"/>
</dbReference>
<evidence type="ECO:0000313" key="4">
    <source>
        <dbReference type="Proteomes" id="UP000254159"/>
    </source>
</evidence>
<name>A0A0J1YG79_ECOLX</name>
<reference evidence="1" key="3">
    <citation type="submission" date="2020-04" db="EMBL/GenBank/DDBJ databases">
        <authorList>
            <consortium name="NCBI Pathogen Detection Project"/>
        </authorList>
    </citation>
    <scope>NUCLEOTIDE SEQUENCE</scope>
    <source>
        <strain evidence="1">TW14994</strain>
    </source>
</reference>
<evidence type="ECO:0000313" key="5">
    <source>
        <dbReference type="Proteomes" id="UP000842385"/>
    </source>
</evidence>
<dbReference type="EMBL" id="DABFUC010000051">
    <property type="protein sequence ID" value="HAI8960845.1"/>
    <property type="molecule type" value="Genomic_DNA"/>
</dbReference>
<sequence length="89" mass="10211">MAQVNMSLRIDAELKDAFMAAAKSMDRNGSQLIRDFMRQTVERQHNTWFRDQVEAGRQQLGRGDVLPHDMVESSATAWRDEMSRKVAGK</sequence>
<evidence type="ECO:0000313" key="1">
    <source>
        <dbReference type="EMBL" id="HAI8960845.1"/>
    </source>
</evidence>
<organism evidence="1 5">
    <name type="scientific">Escherichia coli</name>
    <dbReference type="NCBI Taxonomy" id="562"/>
    <lineage>
        <taxon>Bacteria</taxon>
        <taxon>Pseudomonadati</taxon>
        <taxon>Pseudomonadota</taxon>
        <taxon>Gammaproteobacteria</taxon>
        <taxon>Enterobacterales</taxon>
        <taxon>Enterobacteriaceae</taxon>
        <taxon>Escherichia</taxon>
    </lineage>
</organism>
<dbReference type="Gene3D" id="1.10.1220.10">
    <property type="entry name" value="Met repressor-like"/>
    <property type="match status" value="1"/>
</dbReference>
<gene>
    <name evidence="3" type="primary">yacA</name>
    <name evidence="1" type="ORF">HKA49_005150</name>
    <name evidence="2" type="ORF">HKA49_005611</name>
    <name evidence="3" type="ORF">NCTC10865_06291</name>
</gene>
<dbReference type="GO" id="GO:0006355">
    <property type="term" value="P:regulation of DNA-templated transcription"/>
    <property type="evidence" value="ECO:0007669"/>
    <property type="project" value="InterPro"/>
</dbReference>
<dbReference type="EMBL" id="DABFUC010000135">
    <property type="protein sequence ID" value="HAI8961267.1"/>
    <property type="molecule type" value="Genomic_DNA"/>
</dbReference>
<dbReference type="Proteomes" id="UP000254159">
    <property type="component" value="Unassembled WGS sequence"/>
</dbReference>
<protein>
    <submittedName>
        <fullName evidence="3">YacA</fullName>
    </submittedName>
</protein>
<proteinExistence type="predicted"/>
<dbReference type="Proteomes" id="UP000842385">
    <property type="component" value="Unassembled WGS sequence"/>
</dbReference>
<dbReference type="InterPro" id="IPR013321">
    <property type="entry name" value="Arc_rbn_hlx_hlx"/>
</dbReference>
<accession>A0A0J1YG79</accession>
<dbReference type="AlphaFoldDB" id="A0A0J1YG79"/>
<reference evidence="1 5" key="1">
    <citation type="journal article" date="2018" name="Genome Biol.">
        <title>SKESA: strategic k-mer extension for scrupulous assemblies.</title>
        <authorList>
            <person name="Souvorov A."/>
            <person name="Agarwala R."/>
            <person name="Lipman D.J."/>
        </authorList>
    </citation>
    <scope>NUCLEOTIDE SEQUENCE [LARGE SCALE GENOMIC DNA]</scope>
    <source>
        <strain evidence="1 5">TW14994</strain>
    </source>
</reference>
<evidence type="ECO:0000313" key="2">
    <source>
        <dbReference type="EMBL" id="HAI8961267.1"/>
    </source>
</evidence>
<dbReference type="RefSeq" id="WP_000079946.1">
    <property type="nucleotide sequence ID" value="NZ_BFHE01000009.1"/>
</dbReference>
<reference evidence="3 4" key="2">
    <citation type="submission" date="2018-06" db="EMBL/GenBank/DDBJ databases">
        <authorList>
            <consortium name="Pathogen Informatics"/>
            <person name="Doyle S."/>
        </authorList>
    </citation>
    <scope>NUCLEOTIDE SEQUENCE [LARGE SCALE GENOMIC DNA]</scope>
    <source>
        <strain evidence="3 4">NCTC10865</strain>
    </source>
</reference>